<evidence type="ECO:0000259" key="4">
    <source>
        <dbReference type="PROSITE" id="PS50893"/>
    </source>
</evidence>
<dbReference type="InterPro" id="IPR003593">
    <property type="entry name" value="AAA+_ATPase"/>
</dbReference>
<evidence type="ECO:0000256" key="3">
    <source>
        <dbReference type="ARBA" id="ARBA00022840"/>
    </source>
</evidence>
<dbReference type="RefSeq" id="WP_213535817.1">
    <property type="nucleotide sequence ID" value="NZ_BOVQ01000005.1"/>
</dbReference>
<proteinExistence type="predicted"/>
<evidence type="ECO:0000313" key="6">
    <source>
        <dbReference type="Proteomes" id="UP001595987"/>
    </source>
</evidence>
<dbReference type="EMBL" id="JBHSGD010000005">
    <property type="protein sequence ID" value="MFC4652679.1"/>
    <property type="molecule type" value="Genomic_DNA"/>
</dbReference>
<accession>A0ABV9JDC5</accession>
<evidence type="ECO:0000256" key="2">
    <source>
        <dbReference type="ARBA" id="ARBA00022741"/>
    </source>
</evidence>
<dbReference type="InterPro" id="IPR027417">
    <property type="entry name" value="P-loop_NTPase"/>
</dbReference>
<name>A0ABV9JDC5_9LACT</name>
<dbReference type="Gene3D" id="3.40.50.300">
    <property type="entry name" value="P-loop containing nucleotide triphosphate hydrolases"/>
    <property type="match status" value="1"/>
</dbReference>
<dbReference type="PANTHER" id="PTHR42788:SF13">
    <property type="entry name" value="ALIPHATIC SULFONATES IMPORT ATP-BINDING PROTEIN SSUB"/>
    <property type="match status" value="1"/>
</dbReference>
<reference evidence="6" key="1">
    <citation type="journal article" date="2019" name="Int. J. Syst. Evol. Microbiol.">
        <title>The Global Catalogue of Microorganisms (GCM) 10K type strain sequencing project: providing services to taxonomists for standard genome sequencing and annotation.</title>
        <authorList>
            <consortium name="The Broad Institute Genomics Platform"/>
            <consortium name="The Broad Institute Genome Sequencing Center for Infectious Disease"/>
            <person name="Wu L."/>
            <person name="Ma J."/>
        </authorList>
    </citation>
    <scope>NUCLEOTIDE SEQUENCE [LARGE SCALE GENOMIC DNA]</scope>
    <source>
        <strain evidence="6">CCUG 63287</strain>
    </source>
</reference>
<dbReference type="InterPro" id="IPR017871">
    <property type="entry name" value="ABC_transporter-like_CS"/>
</dbReference>
<dbReference type="PROSITE" id="PS00211">
    <property type="entry name" value="ABC_TRANSPORTER_1"/>
    <property type="match status" value="1"/>
</dbReference>
<keyword evidence="1" id="KW-0813">Transport</keyword>
<keyword evidence="3 5" id="KW-0067">ATP-binding</keyword>
<gene>
    <name evidence="5" type="ORF">ACFO26_07130</name>
</gene>
<dbReference type="SMART" id="SM00382">
    <property type="entry name" value="AAA"/>
    <property type="match status" value="1"/>
</dbReference>
<organism evidence="5 6">
    <name type="scientific">Lactococcus nasutitermitis</name>
    <dbReference type="NCBI Taxonomy" id="1652957"/>
    <lineage>
        <taxon>Bacteria</taxon>
        <taxon>Bacillati</taxon>
        <taxon>Bacillota</taxon>
        <taxon>Bacilli</taxon>
        <taxon>Lactobacillales</taxon>
        <taxon>Streptococcaceae</taxon>
        <taxon>Lactococcus</taxon>
    </lineage>
</organism>
<dbReference type="SUPFAM" id="SSF52540">
    <property type="entry name" value="P-loop containing nucleoside triphosphate hydrolases"/>
    <property type="match status" value="1"/>
</dbReference>
<keyword evidence="6" id="KW-1185">Reference proteome</keyword>
<protein>
    <submittedName>
        <fullName evidence="5">ABC transporter ATP-binding protein</fullName>
    </submittedName>
</protein>
<dbReference type="GO" id="GO:0005524">
    <property type="term" value="F:ATP binding"/>
    <property type="evidence" value="ECO:0007669"/>
    <property type="project" value="UniProtKB-KW"/>
</dbReference>
<dbReference type="InterPro" id="IPR050166">
    <property type="entry name" value="ABC_transporter_ATP-bind"/>
</dbReference>
<evidence type="ECO:0000313" key="5">
    <source>
        <dbReference type="EMBL" id="MFC4652679.1"/>
    </source>
</evidence>
<dbReference type="CDD" id="cd03293">
    <property type="entry name" value="ABC_NrtD_SsuB_transporters"/>
    <property type="match status" value="1"/>
</dbReference>
<evidence type="ECO:0000256" key="1">
    <source>
        <dbReference type="ARBA" id="ARBA00022448"/>
    </source>
</evidence>
<keyword evidence="2" id="KW-0547">Nucleotide-binding</keyword>
<comment type="caution">
    <text evidence="5">The sequence shown here is derived from an EMBL/GenBank/DDBJ whole genome shotgun (WGS) entry which is preliminary data.</text>
</comment>
<dbReference type="PANTHER" id="PTHR42788">
    <property type="entry name" value="TAURINE IMPORT ATP-BINDING PROTEIN-RELATED"/>
    <property type="match status" value="1"/>
</dbReference>
<feature type="domain" description="ABC transporter" evidence="4">
    <location>
        <begin position="7"/>
        <end position="240"/>
    </location>
</feature>
<sequence length="254" mass="28588">MVETGKINLNSIQKIFPPRSENASEVEAVHQVSATIKPGEFIALIGPSGCGKSTLLRMIAGLELPTTGGILLDDEIVTAPSRERGFVFQEANLYPWLTVEDNVAFGLKINNKVKNKKAEIQQFIELVGLKGFEKSYPYELSGGMQQRVSLARTLINYPKVLLLDEPFGALDAFTRMRIHDELIKIWQERKLTTVMVTHDVEEAVYLADRVFAMTPRPAILKEIIDIDLPHNRHRESSEFIALKTKVLKALNFQD</sequence>
<dbReference type="PROSITE" id="PS50893">
    <property type="entry name" value="ABC_TRANSPORTER_2"/>
    <property type="match status" value="1"/>
</dbReference>
<dbReference type="Pfam" id="PF00005">
    <property type="entry name" value="ABC_tran"/>
    <property type="match status" value="1"/>
</dbReference>
<dbReference type="InterPro" id="IPR003439">
    <property type="entry name" value="ABC_transporter-like_ATP-bd"/>
</dbReference>
<dbReference type="Proteomes" id="UP001595987">
    <property type="component" value="Unassembled WGS sequence"/>
</dbReference>